<dbReference type="AlphaFoldDB" id="A0A6A4SXG8"/>
<dbReference type="Proteomes" id="UP000438429">
    <property type="component" value="Unassembled WGS sequence"/>
</dbReference>
<evidence type="ECO:0000313" key="2">
    <source>
        <dbReference type="Proteomes" id="UP000438429"/>
    </source>
</evidence>
<organism evidence="1 2">
    <name type="scientific">Scophthalmus maximus</name>
    <name type="common">Turbot</name>
    <name type="synonym">Psetta maxima</name>
    <dbReference type="NCBI Taxonomy" id="52904"/>
    <lineage>
        <taxon>Eukaryota</taxon>
        <taxon>Metazoa</taxon>
        <taxon>Chordata</taxon>
        <taxon>Craniata</taxon>
        <taxon>Vertebrata</taxon>
        <taxon>Euteleostomi</taxon>
        <taxon>Actinopterygii</taxon>
        <taxon>Neopterygii</taxon>
        <taxon>Teleostei</taxon>
        <taxon>Neoteleostei</taxon>
        <taxon>Acanthomorphata</taxon>
        <taxon>Carangaria</taxon>
        <taxon>Pleuronectiformes</taxon>
        <taxon>Pleuronectoidei</taxon>
        <taxon>Scophthalmidae</taxon>
        <taxon>Scophthalmus</taxon>
    </lineage>
</organism>
<proteinExistence type="predicted"/>
<name>A0A6A4SXG8_SCOMX</name>
<evidence type="ECO:0000313" key="1">
    <source>
        <dbReference type="EMBL" id="KAF0035731.1"/>
    </source>
</evidence>
<protein>
    <submittedName>
        <fullName evidence="1">Uncharacterized protein</fullName>
    </submittedName>
</protein>
<comment type="caution">
    <text evidence="1">The sequence shown here is derived from an EMBL/GenBank/DDBJ whole genome shotgun (WGS) entry which is preliminary data.</text>
</comment>
<gene>
    <name evidence="1" type="ORF">F2P81_011043</name>
</gene>
<reference evidence="1 2" key="1">
    <citation type="submission" date="2019-06" db="EMBL/GenBank/DDBJ databases">
        <title>Draft genomes of female and male turbot (Scophthalmus maximus).</title>
        <authorList>
            <person name="Xu H."/>
            <person name="Xu X.-W."/>
            <person name="Shao C."/>
            <person name="Chen S."/>
        </authorList>
    </citation>
    <scope>NUCLEOTIDE SEQUENCE [LARGE SCALE GENOMIC DNA]</scope>
    <source>
        <strain evidence="1">Ysfricsl-2016a</strain>
        <tissue evidence="1">Blood</tissue>
    </source>
</reference>
<dbReference type="EMBL" id="VEVO01000010">
    <property type="protein sequence ID" value="KAF0035731.1"/>
    <property type="molecule type" value="Genomic_DNA"/>
</dbReference>
<sequence>MMLTLPLVNARSQKANNRLLDEATGVPSSSCCRSDDTLQIRSVIVNGSVDLLTFTGEKYPNIKVAYICSDVYRASTRTFRVIPERLLCRQRKY</sequence>
<accession>A0A6A4SXG8</accession>